<dbReference type="InterPro" id="IPR042184">
    <property type="entry name" value="YqeY/Aim41_N"/>
</dbReference>
<dbReference type="Gene3D" id="1.10.10.410">
    <property type="match status" value="1"/>
</dbReference>
<dbReference type="PANTHER" id="PTHR28055">
    <property type="entry name" value="ALTERED INHERITANCE OF MITOCHONDRIA PROTEIN 41, MITOCHONDRIAL"/>
    <property type="match status" value="1"/>
</dbReference>
<dbReference type="InterPro" id="IPR019004">
    <property type="entry name" value="YqeY/Aim41"/>
</dbReference>
<dbReference type="Proteomes" id="UP000229401">
    <property type="component" value="Unassembled WGS sequence"/>
</dbReference>
<dbReference type="InterPro" id="IPR023168">
    <property type="entry name" value="GatB_Yqey_C_2"/>
</dbReference>
<protein>
    <recommendedName>
        <fullName evidence="3">Glutamyl-tRNA amidotransferase</fullName>
    </recommendedName>
</protein>
<dbReference type="InterPro" id="IPR003789">
    <property type="entry name" value="Asn/Gln_tRNA_amidoTrase-B-like"/>
</dbReference>
<evidence type="ECO:0000313" key="1">
    <source>
        <dbReference type="EMBL" id="PIY71838.1"/>
    </source>
</evidence>
<sequence>MLRQQIQTELIIALKTKQTNLLNTLRYIVAQIKNKEIDKHSELNDNEIISVLQKIKKELQESIDSYTKGKRKDLISESSEQMKIVLSYLPKELSDEELKAAIQKLIQKNDALFKQNPKLIIGICIKELKTQADPSRIMTILKQIAQV</sequence>
<dbReference type="Gene3D" id="1.10.1510.10">
    <property type="entry name" value="Uncharacterised protein YqeY/AIM41 PF09424, N-terminal domain"/>
    <property type="match status" value="1"/>
</dbReference>
<evidence type="ECO:0008006" key="3">
    <source>
        <dbReference type="Google" id="ProtNLM"/>
    </source>
</evidence>
<dbReference type="GO" id="GO:0016884">
    <property type="term" value="F:carbon-nitrogen ligase activity, with glutamine as amido-N-donor"/>
    <property type="evidence" value="ECO:0007669"/>
    <property type="project" value="InterPro"/>
</dbReference>
<dbReference type="PANTHER" id="PTHR28055:SF1">
    <property type="entry name" value="ALTERED INHERITANCE OF MITOCHONDRIA PROTEIN 41, MITOCHONDRIAL"/>
    <property type="match status" value="1"/>
</dbReference>
<name>A0A2M7QIH8_9BACT</name>
<dbReference type="Pfam" id="PF09424">
    <property type="entry name" value="YqeY"/>
    <property type="match status" value="1"/>
</dbReference>
<evidence type="ECO:0000313" key="2">
    <source>
        <dbReference type="Proteomes" id="UP000229401"/>
    </source>
</evidence>
<gene>
    <name evidence="1" type="ORF">COY87_04060</name>
</gene>
<accession>A0A2M7QIH8</accession>
<comment type="caution">
    <text evidence="1">The sequence shown here is derived from an EMBL/GenBank/DDBJ whole genome shotgun (WGS) entry which is preliminary data.</text>
</comment>
<reference evidence="2" key="1">
    <citation type="submission" date="2017-09" db="EMBL/GenBank/DDBJ databases">
        <title>Depth-based differentiation of microbial function through sediment-hosted aquifers and enrichment of novel symbionts in the deep terrestrial subsurface.</title>
        <authorList>
            <person name="Probst A.J."/>
            <person name="Ladd B."/>
            <person name="Jarett J.K."/>
            <person name="Geller-Mcgrath D.E."/>
            <person name="Sieber C.M.K."/>
            <person name="Emerson J.B."/>
            <person name="Anantharaman K."/>
            <person name="Thomas B.C."/>
            <person name="Malmstrom R."/>
            <person name="Stieglmeier M."/>
            <person name="Klingl A."/>
            <person name="Woyke T."/>
            <person name="Ryan C.M."/>
            <person name="Banfield J.F."/>
        </authorList>
    </citation>
    <scope>NUCLEOTIDE SEQUENCE [LARGE SCALE GENOMIC DNA]</scope>
</reference>
<proteinExistence type="predicted"/>
<dbReference type="AlphaFoldDB" id="A0A2M7QIH8"/>
<organism evidence="1 2">
    <name type="scientific">Candidatus Roizmanbacteria bacterium CG_4_10_14_0_8_um_filter_33_9</name>
    <dbReference type="NCBI Taxonomy" id="1974826"/>
    <lineage>
        <taxon>Bacteria</taxon>
        <taxon>Candidatus Roizmaniibacteriota</taxon>
    </lineage>
</organism>
<dbReference type="SUPFAM" id="SSF89095">
    <property type="entry name" value="GatB/YqeY motif"/>
    <property type="match status" value="1"/>
</dbReference>
<dbReference type="EMBL" id="PFLI01000137">
    <property type="protein sequence ID" value="PIY71838.1"/>
    <property type="molecule type" value="Genomic_DNA"/>
</dbReference>